<evidence type="ECO:0000256" key="1">
    <source>
        <dbReference type="ARBA" id="ARBA00003845"/>
    </source>
</evidence>
<dbReference type="KEGG" id="vde:111254306"/>
<organism evidence="5 6">
    <name type="scientific">Varroa destructor</name>
    <name type="common">Honeybee mite</name>
    <dbReference type="NCBI Taxonomy" id="109461"/>
    <lineage>
        <taxon>Eukaryota</taxon>
        <taxon>Metazoa</taxon>
        <taxon>Ecdysozoa</taxon>
        <taxon>Arthropoda</taxon>
        <taxon>Chelicerata</taxon>
        <taxon>Arachnida</taxon>
        <taxon>Acari</taxon>
        <taxon>Parasitiformes</taxon>
        <taxon>Mesostigmata</taxon>
        <taxon>Gamasina</taxon>
        <taxon>Dermanyssoidea</taxon>
        <taxon>Varroidae</taxon>
        <taxon>Varroa</taxon>
    </lineage>
</organism>
<accession>A0A7M7L5K3</accession>
<feature type="disulfide bond" evidence="3">
    <location>
        <begin position="81"/>
        <end position="109"/>
    </location>
</feature>
<comment type="similarity">
    <text evidence="2">Belongs to the arthropod CHH/MIH/GIH/VIH hormone family.</text>
</comment>
<sequence length="134" mass="15086">MGRSYKKLSAWPLLVALVASSQLRGVRTQSLAGFEPLGGFAGATGTMVLHKRLFLDADCRGPYAPHFYGYLNRMHNICKECADMYPGMRDFISRNCTSECFRNRVFQDCVSATMQLHQLDEISNMIGQLSGRRK</sequence>
<reference evidence="5" key="1">
    <citation type="submission" date="2021-01" db="UniProtKB">
        <authorList>
            <consortium name="EnsemblMetazoa"/>
        </authorList>
    </citation>
    <scope>IDENTIFICATION</scope>
</reference>
<dbReference type="OrthoDB" id="10351522at2759"/>
<dbReference type="EnsemblMetazoa" id="XM_022815003">
    <property type="protein sequence ID" value="XP_022670738"/>
    <property type="gene ID" value="LOC111254306"/>
</dbReference>
<dbReference type="Pfam" id="PF01147">
    <property type="entry name" value="Crust_neurohorm"/>
    <property type="match status" value="1"/>
</dbReference>
<evidence type="ECO:0000256" key="3">
    <source>
        <dbReference type="PIRSR" id="PIRSR631098-51"/>
    </source>
</evidence>
<comment type="function">
    <text evidence="1">May increase the toxicity of alpha-latrotoxin and/or other venom components. Is non-toxic to mice and to the cockroach Periplaneta americana.</text>
</comment>
<name>A0A7M7L5K3_VARDE</name>
<keyword evidence="6" id="KW-1185">Reference proteome</keyword>
<proteinExistence type="inferred from homology"/>
<evidence type="ECO:0000313" key="5">
    <source>
        <dbReference type="EnsemblMetazoa" id="XP_022670738"/>
    </source>
</evidence>
<keyword evidence="3" id="KW-1015">Disulfide bond</keyword>
<feature type="signal peptide" evidence="4">
    <location>
        <begin position="1"/>
        <end position="28"/>
    </location>
</feature>
<evidence type="ECO:0000256" key="4">
    <source>
        <dbReference type="SAM" id="SignalP"/>
    </source>
</evidence>
<evidence type="ECO:0000313" key="6">
    <source>
        <dbReference type="Proteomes" id="UP000594260"/>
    </source>
</evidence>
<dbReference type="InterPro" id="IPR031098">
    <property type="entry name" value="Crust_neurohorm"/>
</dbReference>
<dbReference type="SUPFAM" id="SSF81778">
    <property type="entry name" value="Crustacean CHH/MIH/GIH neurohormone"/>
    <property type="match status" value="1"/>
</dbReference>
<dbReference type="GeneID" id="111254306"/>
<feature type="disulfide bond" evidence="3">
    <location>
        <begin position="59"/>
        <end position="100"/>
    </location>
</feature>
<dbReference type="InParanoid" id="A0A7M7L5K3"/>
<keyword evidence="4" id="KW-0732">Signal</keyword>
<protein>
    <submittedName>
        <fullName evidence="5">Uncharacterized protein</fullName>
    </submittedName>
</protein>
<dbReference type="Gene3D" id="1.10.2010.10">
    <property type="entry name" value="Crustacean CHH/MIH/GIH neurohormone"/>
    <property type="match status" value="1"/>
</dbReference>
<dbReference type="InterPro" id="IPR035957">
    <property type="entry name" value="Crust_neurohorm_sf"/>
</dbReference>
<feature type="chain" id="PRO_5029794224" evidence="4">
    <location>
        <begin position="29"/>
        <end position="134"/>
    </location>
</feature>
<dbReference type="Proteomes" id="UP000594260">
    <property type="component" value="Unplaced"/>
</dbReference>
<evidence type="ECO:0000256" key="2">
    <source>
        <dbReference type="ARBA" id="ARBA00005447"/>
    </source>
</evidence>
<feature type="disulfide bond" evidence="3">
    <location>
        <begin position="78"/>
        <end position="96"/>
    </location>
</feature>
<dbReference type="RefSeq" id="XP_022670738.1">
    <property type="nucleotide sequence ID" value="XM_022815003.1"/>
</dbReference>
<dbReference type="AlphaFoldDB" id="A0A7M7L5K3"/>